<evidence type="ECO:0000256" key="2">
    <source>
        <dbReference type="ARBA" id="ARBA00006948"/>
    </source>
</evidence>
<dbReference type="PANTHER" id="PTHR16007">
    <property type="entry name" value="EPIDIDYMAL MEMBRANE PROTEIN E9-RELATED"/>
    <property type="match status" value="1"/>
</dbReference>
<accession>A0AAE0XSA8</accession>
<proteinExistence type="inferred from homology"/>
<keyword evidence="5 6" id="KW-0472">Membrane</keyword>
<keyword evidence="3 6" id="KW-0812">Transmembrane</keyword>
<feature type="transmembrane region" description="Helical" evidence="6">
    <location>
        <begin position="290"/>
        <end position="317"/>
    </location>
</feature>
<protein>
    <submittedName>
        <fullName evidence="7">Uncharacterized protein</fullName>
    </submittedName>
</protein>
<dbReference type="Proteomes" id="UP001283361">
    <property type="component" value="Unassembled WGS sequence"/>
</dbReference>
<evidence type="ECO:0000313" key="7">
    <source>
        <dbReference type="EMBL" id="KAK3707685.1"/>
    </source>
</evidence>
<dbReference type="InterPro" id="IPR006904">
    <property type="entry name" value="DUF716"/>
</dbReference>
<evidence type="ECO:0000313" key="8">
    <source>
        <dbReference type="Proteomes" id="UP001283361"/>
    </source>
</evidence>
<keyword evidence="8" id="KW-1185">Reference proteome</keyword>
<evidence type="ECO:0000256" key="6">
    <source>
        <dbReference type="SAM" id="Phobius"/>
    </source>
</evidence>
<dbReference type="InterPro" id="IPR042127">
    <property type="entry name" value="TMEM45"/>
</dbReference>
<comment type="similarity">
    <text evidence="2">Belongs to the TMEM45 family.</text>
</comment>
<evidence type="ECO:0000256" key="5">
    <source>
        <dbReference type="ARBA" id="ARBA00023136"/>
    </source>
</evidence>
<name>A0AAE0XSA8_9GAST</name>
<reference evidence="7" key="1">
    <citation type="journal article" date="2023" name="G3 (Bethesda)">
        <title>A reference genome for the long-term kleptoplast-retaining sea slug Elysia crispata morphotype clarki.</title>
        <authorList>
            <person name="Eastman K.E."/>
            <person name="Pendleton A.L."/>
            <person name="Shaikh M.A."/>
            <person name="Suttiyut T."/>
            <person name="Ogas R."/>
            <person name="Tomko P."/>
            <person name="Gavelis G."/>
            <person name="Widhalm J.R."/>
            <person name="Wisecaver J.H."/>
        </authorList>
    </citation>
    <scope>NUCLEOTIDE SEQUENCE</scope>
    <source>
        <strain evidence="7">ECLA1</strain>
    </source>
</reference>
<feature type="transmembrane region" description="Helical" evidence="6">
    <location>
        <begin position="68"/>
        <end position="87"/>
    </location>
</feature>
<feature type="transmembrane region" description="Helical" evidence="6">
    <location>
        <begin position="122"/>
        <end position="141"/>
    </location>
</feature>
<evidence type="ECO:0000256" key="3">
    <source>
        <dbReference type="ARBA" id="ARBA00022692"/>
    </source>
</evidence>
<gene>
    <name evidence="7" type="ORF">RRG08_050500</name>
</gene>
<dbReference type="PANTHER" id="PTHR16007:SF15">
    <property type="entry name" value="TRANSMEMBRANE PROTEIN 45B"/>
    <property type="match status" value="1"/>
</dbReference>
<feature type="transmembrane region" description="Helical" evidence="6">
    <location>
        <begin position="250"/>
        <end position="270"/>
    </location>
</feature>
<dbReference type="GO" id="GO:0016020">
    <property type="term" value="C:membrane"/>
    <property type="evidence" value="ECO:0007669"/>
    <property type="project" value="UniProtKB-SubCell"/>
</dbReference>
<evidence type="ECO:0000256" key="1">
    <source>
        <dbReference type="ARBA" id="ARBA00004141"/>
    </source>
</evidence>
<sequence length="336" mass="37775">MSSEQLANFASHETACARCPGWWLMTEVRSLRVGRAERKKTASDLFPSSLFVLSPNEPVQRSSKMSTFWGYMFEGFALSVLWLWWMINTHVSAIKSQSEDKSFITRITYNTWPGTRLPVETLYKISISGLGLLATFLYEGISFTDADGNYRKMATVISMSIYGIFFVHSVLELMMLMGAPLLQDCHYVSAALGFLWYALATFFRARDFLHDAHVTVMVKTLPLYPLVAIGVCLLVEMGSRGSFIAQTVRVASLGLIATWNFNAAFILHKGPSFPGKEQSSWDMMEHSNTAFIGAAFGDHICFHLIFLTVAYAITALVMRIRLGIRIKYEKVPGLQH</sequence>
<feature type="transmembrane region" description="Helical" evidence="6">
    <location>
        <begin position="223"/>
        <end position="243"/>
    </location>
</feature>
<evidence type="ECO:0000256" key="4">
    <source>
        <dbReference type="ARBA" id="ARBA00022989"/>
    </source>
</evidence>
<dbReference type="EMBL" id="JAWDGP010007710">
    <property type="protein sequence ID" value="KAK3707685.1"/>
    <property type="molecule type" value="Genomic_DNA"/>
</dbReference>
<keyword evidence="4 6" id="KW-1133">Transmembrane helix</keyword>
<feature type="transmembrane region" description="Helical" evidence="6">
    <location>
        <begin position="153"/>
        <end position="173"/>
    </location>
</feature>
<dbReference type="Pfam" id="PF04819">
    <property type="entry name" value="DUF716"/>
    <property type="match status" value="1"/>
</dbReference>
<organism evidence="7 8">
    <name type="scientific">Elysia crispata</name>
    <name type="common">lettuce slug</name>
    <dbReference type="NCBI Taxonomy" id="231223"/>
    <lineage>
        <taxon>Eukaryota</taxon>
        <taxon>Metazoa</taxon>
        <taxon>Spiralia</taxon>
        <taxon>Lophotrochozoa</taxon>
        <taxon>Mollusca</taxon>
        <taxon>Gastropoda</taxon>
        <taxon>Heterobranchia</taxon>
        <taxon>Euthyneura</taxon>
        <taxon>Panpulmonata</taxon>
        <taxon>Sacoglossa</taxon>
        <taxon>Placobranchoidea</taxon>
        <taxon>Plakobranchidae</taxon>
        <taxon>Elysia</taxon>
    </lineage>
</organism>
<comment type="subcellular location">
    <subcellularLocation>
        <location evidence="1">Membrane</location>
        <topology evidence="1">Multi-pass membrane protein</topology>
    </subcellularLocation>
</comment>
<comment type="caution">
    <text evidence="7">The sequence shown here is derived from an EMBL/GenBank/DDBJ whole genome shotgun (WGS) entry which is preliminary data.</text>
</comment>
<dbReference type="AlphaFoldDB" id="A0AAE0XSA8"/>